<feature type="domain" description="Bacterial Ig-like" evidence="1">
    <location>
        <begin position="261"/>
        <end position="347"/>
    </location>
</feature>
<dbReference type="GO" id="GO:0005975">
    <property type="term" value="P:carbohydrate metabolic process"/>
    <property type="evidence" value="ECO:0007669"/>
    <property type="project" value="UniProtKB-ARBA"/>
</dbReference>
<dbReference type="AlphaFoldDB" id="A0A4S8MZY0"/>
<feature type="domain" description="Bacterial Ig-like" evidence="1">
    <location>
        <begin position="651"/>
        <end position="740"/>
    </location>
</feature>
<evidence type="ECO:0000313" key="3">
    <source>
        <dbReference type="Proteomes" id="UP000307087"/>
    </source>
</evidence>
<feature type="domain" description="Bacterial Ig-like" evidence="1">
    <location>
        <begin position="455"/>
        <end position="541"/>
    </location>
</feature>
<accession>A0A4S8MZY0</accession>
<name>A0A4S8MZY0_9ACTN</name>
<dbReference type="InterPro" id="IPR013783">
    <property type="entry name" value="Ig-like_fold"/>
</dbReference>
<dbReference type="InterPro" id="IPR008964">
    <property type="entry name" value="Invasin/intimin_cell_adhesion"/>
</dbReference>
<keyword evidence="3" id="KW-1185">Reference proteome</keyword>
<feature type="domain" description="Bacterial Ig-like" evidence="1">
    <location>
        <begin position="954"/>
        <end position="1044"/>
    </location>
</feature>
<proteinExistence type="predicted"/>
<evidence type="ECO:0000313" key="2">
    <source>
        <dbReference type="EMBL" id="THV09057.1"/>
    </source>
</evidence>
<feature type="domain" description="Bacterial Ig-like" evidence="1">
    <location>
        <begin position="356"/>
        <end position="444"/>
    </location>
</feature>
<dbReference type="EMBL" id="STGW01000018">
    <property type="protein sequence ID" value="THV09057.1"/>
    <property type="molecule type" value="Genomic_DNA"/>
</dbReference>
<dbReference type="Proteomes" id="UP000307087">
    <property type="component" value="Unassembled WGS sequence"/>
</dbReference>
<protein>
    <submittedName>
        <fullName evidence="2">Ig-like domain repeat protein</fullName>
    </submittedName>
</protein>
<reference evidence="2 3" key="1">
    <citation type="journal article" date="2009" name="Int. J. Syst. Evol. Microbiol.">
        <title>Nocardioides caeni sp. nov., isolated from wastewater.</title>
        <authorList>
            <person name="Yoon J.H."/>
            <person name="Kang S.J."/>
            <person name="Park S."/>
            <person name="Kim W."/>
            <person name="Oh T.K."/>
        </authorList>
    </citation>
    <scope>NUCLEOTIDE SEQUENCE [LARGE SCALE GENOMIC DNA]</scope>
    <source>
        <strain evidence="2 3">DSM 23134</strain>
    </source>
</reference>
<dbReference type="Gene3D" id="2.60.40.10">
    <property type="entry name" value="Immunoglobulins"/>
    <property type="match status" value="9"/>
</dbReference>
<feature type="domain" description="Bacterial Ig-like" evidence="1">
    <location>
        <begin position="750"/>
        <end position="831"/>
    </location>
</feature>
<organism evidence="2 3">
    <name type="scientific">Nocardioides caeni</name>
    <dbReference type="NCBI Taxonomy" id="574700"/>
    <lineage>
        <taxon>Bacteria</taxon>
        <taxon>Bacillati</taxon>
        <taxon>Actinomycetota</taxon>
        <taxon>Actinomycetes</taxon>
        <taxon>Propionibacteriales</taxon>
        <taxon>Nocardioidaceae</taxon>
        <taxon>Nocardioides</taxon>
    </lineage>
</organism>
<dbReference type="InterPro" id="IPR032109">
    <property type="entry name" value="Big_3_5"/>
</dbReference>
<dbReference type="SUPFAM" id="SSF49373">
    <property type="entry name" value="Invasin/intimin cell-adhesion fragments"/>
    <property type="match status" value="1"/>
</dbReference>
<dbReference type="Pfam" id="PF16640">
    <property type="entry name" value="Big_3_5"/>
    <property type="match status" value="8"/>
</dbReference>
<feature type="domain" description="Bacterial Ig-like" evidence="1">
    <location>
        <begin position="855"/>
        <end position="941"/>
    </location>
</feature>
<feature type="domain" description="Bacterial Ig-like" evidence="1">
    <location>
        <begin position="553"/>
        <end position="642"/>
    </location>
</feature>
<evidence type="ECO:0000259" key="1">
    <source>
        <dbReference type="Pfam" id="PF16640"/>
    </source>
</evidence>
<sequence length="1146" mass="113498">MPTTCRRRRAAPSSSDPVMVKGTIPMRRLIAALAAFALAVGLPVALMSPASADLTAPANGAVLRGNATLSASGGSDGSLCITGSAPRTILRLINSANQVVFEETHNGAGAKSSTIDTHNYPNGAYTVRAVERRRSGTVFCSSSESTFNRSVTIDNITQLAYSGDVEGAQNTSATVRATLTDPNLSSSVLPGRTVTFSLSGGTSVNAVTDANGVATASLPLAGPPRSATVTASFAQTTHYKGSTATAPFTVSRNDSTTTLVPPTPVVHGEAVSFTAQVARVDGTSTPTGTVQFTVDGADFGPPATVSGGVAASISSSTLSTGNHTIGAHYSGDGNLAPSTATSASLVVDKAGTTTALTSTGSPTVSGEAVTFTAEVDVVSPGVGQPAGGVQFNVDGQPYGTAVALSGSGVATLTISNLLPGNHTVGATYNGNADFASSAAADLTHGVDLAATTVAVTTSNASAVAGEPLTFTADIDVVAPGAGDPSGTVQFSADGEAIGAPVAVSGGTAVSPPVGLDAGDHVITADYSGDDRFAGSNDTLDQEVEAGQTTTVTTTSPSPSVVGQAVTVRASVTALSPATGTPQGAVQFTIDGAAGPFATLVDGEAEFTTTTLTRGSHEISAKYLSADPNFVTSTSAAVSHTVNKASTNTTVTSSAPVSVWGQPVTFTAEVVVDAPGVGSPTGTVTFTDGPTVIGTAEVGPGTGGVASITTDELAVGQHAVVATYAGDGDFQGSDASVAQKVQKAQTDTIVSSSGNPAPSGASVTFTATVSPIAPGAGDPTGTVRFTVNGANLGSPVAVVDGVATSPAFSATAPGTYRIAAVYSGNPQFVGSTGLLDQGNGQTVTKGSTTLDLSADAELTAQGDPVTFTATVIGAAPAEGRPTGAVQFWEGTTLLGSASLQPASASRTSTASFTTTSLAPGEHEIRAVYAGNANYNGQTGTTSHVVGVAPTTTGITSDASPITFGDSVTFTATVSDAVPVAGDPTGTVTFRDGDAVLGTADLQTVDGQQEASLVVEGLAAGSHEITATYSGDATRGASTSPVLVQVVDRMASRMTDQRVIRTNLELVQTMHVKLTAVDGTALAGQSIVFSSTAPVNGYRVVCTGVTGANGVAECRIPSGMTADVRNHGFTATFGGNASHLPTSGFAHN</sequence>
<gene>
    <name evidence="2" type="ORF">E9934_17900</name>
</gene>
<comment type="caution">
    <text evidence="2">The sequence shown here is derived from an EMBL/GenBank/DDBJ whole genome shotgun (WGS) entry which is preliminary data.</text>
</comment>